<evidence type="ECO:0000313" key="1">
    <source>
        <dbReference type="EMBL" id="REA62494.1"/>
    </source>
</evidence>
<dbReference type="OrthoDB" id="9779968at2"/>
<evidence type="ECO:0008006" key="3">
    <source>
        <dbReference type="Google" id="ProtNLM"/>
    </source>
</evidence>
<dbReference type="PANTHER" id="PTHR43737">
    <property type="entry name" value="BLL7424 PROTEIN"/>
    <property type="match status" value="1"/>
</dbReference>
<dbReference type="EMBL" id="QNUL01000005">
    <property type="protein sequence ID" value="REA62494.1"/>
    <property type="molecule type" value="Genomic_DNA"/>
</dbReference>
<sequence>MKRRDFLAAASSMVLPLTVNGLGLKAYNENSKLVQSALATNSLEQDKILVIIYLNGGNDGLNTVIPIEYYSEYFNLRSNIAIPENRVLPLEGNLETGLHPSMDGMRNLYNDGKLAIVHSVSYPNPDLSHPRSTEILMTGVDSNQYSRSGWAGRYLQDRFKTYPDGYPNDQMRDPLAIQIGYIDTPTLFGNDQPMNVAIQDPQRFYSLLGNIGEVSETNLPCCDAGDMISFIRQQQVLSVGYSNEIKSAADKGTNLGAYPAASLAQQLKIVARLIHGGLQTKIYYVEMGGFDTHATQVGTTSLEGVHATLLKNLSDSIAAFQNDLILQGNENKVIGMTFSEFGRRANSNASKGTDHGVAAPMFVFGSGVKRQVVGTNPNLVSDLLPPIVPWDKNQNVKMQIDFRRVYGDILNDWFGNSQSSTNSILFKEFDTISLFSETVESVSSGFWPDRNIWSTGRPPGVNDYVKINNGHQINLGQNVTVKNIYVGSGAELSLMGNYKISTTG</sequence>
<keyword evidence="2" id="KW-1185">Reference proteome</keyword>
<comment type="caution">
    <text evidence="1">The sequence shown here is derived from an EMBL/GenBank/DDBJ whole genome shotgun (WGS) entry which is preliminary data.</text>
</comment>
<name>A0A3D8YDF0_9BACT</name>
<dbReference type="AlphaFoldDB" id="A0A3D8YDF0"/>
<protein>
    <recommendedName>
        <fullName evidence="3">DUF1501 domain-containing protein</fullName>
    </recommendedName>
</protein>
<dbReference type="Pfam" id="PF07394">
    <property type="entry name" value="DUF1501"/>
    <property type="match status" value="1"/>
</dbReference>
<dbReference type="RefSeq" id="WP_115830525.1">
    <property type="nucleotide sequence ID" value="NZ_QNUL01000005.1"/>
</dbReference>
<evidence type="ECO:0000313" key="2">
    <source>
        <dbReference type="Proteomes" id="UP000256373"/>
    </source>
</evidence>
<reference evidence="1 2" key="1">
    <citation type="submission" date="2018-07" db="EMBL/GenBank/DDBJ databases">
        <title>Dyadobacter roseus sp. nov., isolated from rose rhizosphere soil.</title>
        <authorList>
            <person name="Chen L."/>
        </authorList>
    </citation>
    <scope>NUCLEOTIDE SEQUENCE [LARGE SCALE GENOMIC DNA]</scope>
    <source>
        <strain evidence="1 2">RS19</strain>
    </source>
</reference>
<gene>
    <name evidence="1" type="ORF">DSL64_09605</name>
</gene>
<proteinExistence type="predicted"/>
<organism evidence="1 2">
    <name type="scientific">Dyadobacter luteus</name>
    <dbReference type="NCBI Taxonomy" id="2259619"/>
    <lineage>
        <taxon>Bacteria</taxon>
        <taxon>Pseudomonadati</taxon>
        <taxon>Bacteroidota</taxon>
        <taxon>Cytophagia</taxon>
        <taxon>Cytophagales</taxon>
        <taxon>Spirosomataceae</taxon>
        <taxon>Dyadobacter</taxon>
    </lineage>
</organism>
<dbReference type="InterPro" id="IPR010869">
    <property type="entry name" value="DUF1501"/>
</dbReference>
<accession>A0A3D8YDF0</accession>
<dbReference type="PANTHER" id="PTHR43737:SF1">
    <property type="entry name" value="DUF1501 DOMAIN-CONTAINING PROTEIN"/>
    <property type="match status" value="1"/>
</dbReference>
<dbReference type="Proteomes" id="UP000256373">
    <property type="component" value="Unassembled WGS sequence"/>
</dbReference>